<dbReference type="AlphaFoldDB" id="A0A381PTL9"/>
<sequence length="126" mass="13976">MVVKWTVNEIKPADAESLSDAIGENKMLKAPILLFFLAILAGCENLYQNEGIPRINSQRDVDAYNATVSAESDMLVCTREQVLGSNIREFVCMTVAQRERLRQAAVEDLEFLNQELNRTGSAAGPE</sequence>
<proteinExistence type="predicted"/>
<evidence type="ECO:0000313" key="1">
    <source>
        <dbReference type="EMBL" id="SUZ70401.1"/>
    </source>
</evidence>
<organism evidence="1">
    <name type="scientific">marine metagenome</name>
    <dbReference type="NCBI Taxonomy" id="408172"/>
    <lineage>
        <taxon>unclassified sequences</taxon>
        <taxon>metagenomes</taxon>
        <taxon>ecological metagenomes</taxon>
    </lineage>
</organism>
<name>A0A381PTL9_9ZZZZ</name>
<accession>A0A381PTL9</accession>
<protein>
    <submittedName>
        <fullName evidence="1">Uncharacterized protein</fullName>
    </submittedName>
</protein>
<dbReference type="EMBL" id="UINC01001090">
    <property type="protein sequence ID" value="SUZ70401.1"/>
    <property type="molecule type" value="Genomic_DNA"/>
</dbReference>
<gene>
    <name evidence="1" type="ORF">METZ01_LOCUS23255</name>
</gene>
<reference evidence="1" key="1">
    <citation type="submission" date="2018-05" db="EMBL/GenBank/DDBJ databases">
        <authorList>
            <person name="Lanie J.A."/>
            <person name="Ng W.-L."/>
            <person name="Kazmierczak K.M."/>
            <person name="Andrzejewski T.M."/>
            <person name="Davidsen T.M."/>
            <person name="Wayne K.J."/>
            <person name="Tettelin H."/>
            <person name="Glass J.I."/>
            <person name="Rusch D."/>
            <person name="Podicherti R."/>
            <person name="Tsui H.-C.T."/>
            <person name="Winkler M.E."/>
        </authorList>
    </citation>
    <scope>NUCLEOTIDE SEQUENCE</scope>
</reference>